<reference evidence="11 12" key="1">
    <citation type="submission" date="2018-03" db="EMBL/GenBank/DDBJ databases">
        <title>Neisseria weixii sp. nov., isolated from the intestinal contents of Tibetan Plateau pika (Ochotona curzoniae) in Yushu, Qinghai Province, China.</title>
        <authorList>
            <person name="Gui Z."/>
        </authorList>
    </citation>
    <scope>NUCLEOTIDE SEQUENCE [LARGE SCALE GENOMIC DNA]</scope>
    <source>
        <strain evidence="11 12">ATCC 51483</strain>
    </source>
</reference>
<name>A0A2P7TZG6_9NEIS</name>
<evidence type="ECO:0000256" key="1">
    <source>
        <dbReference type="ARBA" id="ARBA00001928"/>
    </source>
</evidence>
<protein>
    <submittedName>
        <fullName evidence="11">Adenosylmethionine decarboxylase</fullName>
    </submittedName>
</protein>
<sequence length="116" mass="12479">MQSENHGLLDLYGCHVEALKDEGCLKGWLTEAAQAAGATILGSHFHSFGGEGGVTGVLLLAESHISIHTWPEHGFAAVDAFICGSSELETVRRILQKALQATHSEWTVQRRGSRLA</sequence>
<dbReference type="InterPro" id="IPR042286">
    <property type="entry name" value="AdoMetDC_C"/>
</dbReference>
<evidence type="ECO:0000256" key="6">
    <source>
        <dbReference type="ARBA" id="ARBA00023115"/>
    </source>
</evidence>
<proteinExistence type="predicted"/>
<evidence type="ECO:0000256" key="3">
    <source>
        <dbReference type="ARBA" id="ARBA00022793"/>
    </source>
</evidence>
<keyword evidence="7" id="KW-0865">Zymogen</keyword>
<evidence type="ECO:0000256" key="10">
    <source>
        <dbReference type="ARBA" id="ARBA00023317"/>
    </source>
</evidence>
<keyword evidence="4" id="KW-0068">Autocatalytic cleavage</keyword>
<dbReference type="InterPro" id="IPR042284">
    <property type="entry name" value="AdoMetDC_N"/>
</dbReference>
<dbReference type="GO" id="GO:0005829">
    <property type="term" value="C:cytosol"/>
    <property type="evidence" value="ECO:0007669"/>
    <property type="project" value="TreeGrafter"/>
</dbReference>
<evidence type="ECO:0000256" key="7">
    <source>
        <dbReference type="ARBA" id="ARBA00023145"/>
    </source>
</evidence>
<keyword evidence="8" id="KW-0456">Lyase</keyword>
<evidence type="ECO:0000313" key="11">
    <source>
        <dbReference type="EMBL" id="PSJ80126.1"/>
    </source>
</evidence>
<keyword evidence="12" id="KW-1185">Reference proteome</keyword>
<evidence type="ECO:0000256" key="5">
    <source>
        <dbReference type="ARBA" id="ARBA00023066"/>
    </source>
</evidence>
<dbReference type="GO" id="GO:0008295">
    <property type="term" value="P:spermidine biosynthetic process"/>
    <property type="evidence" value="ECO:0007669"/>
    <property type="project" value="UniProtKB-KW"/>
</dbReference>
<dbReference type="GO" id="GO:0004014">
    <property type="term" value="F:adenosylmethionine decarboxylase activity"/>
    <property type="evidence" value="ECO:0007669"/>
    <property type="project" value="InterPro"/>
</dbReference>
<evidence type="ECO:0000256" key="9">
    <source>
        <dbReference type="ARBA" id="ARBA00023270"/>
    </source>
</evidence>
<evidence type="ECO:0000256" key="4">
    <source>
        <dbReference type="ARBA" id="ARBA00022813"/>
    </source>
</evidence>
<keyword evidence="2" id="KW-0949">S-adenosyl-L-methionine</keyword>
<dbReference type="InterPro" id="IPR016067">
    <property type="entry name" value="S-AdoMet_deCO2ase_core"/>
</dbReference>
<dbReference type="Gene3D" id="3.30.360.110">
    <property type="entry name" value="S-adenosylmethionine decarboxylase domain"/>
    <property type="match status" value="1"/>
</dbReference>
<dbReference type="EMBL" id="PXYY01000047">
    <property type="protein sequence ID" value="PSJ80126.1"/>
    <property type="molecule type" value="Genomic_DNA"/>
</dbReference>
<keyword evidence="9" id="KW-0704">Schiff base</keyword>
<organism evidence="11 12">
    <name type="scientific">Neisseria iguanae</name>
    <dbReference type="NCBI Taxonomy" id="90242"/>
    <lineage>
        <taxon>Bacteria</taxon>
        <taxon>Pseudomonadati</taxon>
        <taxon>Pseudomonadota</taxon>
        <taxon>Betaproteobacteria</taxon>
        <taxon>Neisseriales</taxon>
        <taxon>Neisseriaceae</taxon>
        <taxon>Neisseria</taxon>
    </lineage>
</organism>
<comment type="cofactor">
    <cofactor evidence="1">
        <name>pyruvate</name>
        <dbReference type="ChEBI" id="CHEBI:15361"/>
    </cofactor>
</comment>
<dbReference type="InterPro" id="IPR017716">
    <property type="entry name" value="S-AdoMet_deCOase_pro-enz"/>
</dbReference>
<keyword evidence="5" id="KW-0745">Spermidine biosynthesis</keyword>
<dbReference type="Gene3D" id="3.30.160.750">
    <property type="match status" value="1"/>
</dbReference>
<evidence type="ECO:0000313" key="12">
    <source>
        <dbReference type="Proteomes" id="UP000241868"/>
    </source>
</evidence>
<gene>
    <name evidence="11" type="primary">speD</name>
    <name evidence="11" type="ORF">C7N83_08075</name>
</gene>
<comment type="caution">
    <text evidence="11">The sequence shown here is derived from an EMBL/GenBank/DDBJ whole genome shotgun (WGS) entry which is preliminary data.</text>
</comment>
<dbReference type="PANTHER" id="PTHR33866:SF2">
    <property type="entry name" value="S-ADENOSYLMETHIONINE DECARBOXYLASE PROENZYME"/>
    <property type="match status" value="1"/>
</dbReference>
<dbReference type="PANTHER" id="PTHR33866">
    <property type="entry name" value="S-ADENOSYLMETHIONINE DECARBOXYLASE PROENZYME"/>
    <property type="match status" value="1"/>
</dbReference>
<dbReference type="InterPro" id="IPR003826">
    <property type="entry name" value="AdoMetDC_fam_prok"/>
</dbReference>
<dbReference type="OrthoDB" id="9793120at2"/>
<dbReference type="RefSeq" id="WP_106741897.1">
    <property type="nucleotide sequence ID" value="NZ_PXYY01000047.1"/>
</dbReference>
<dbReference type="AlphaFoldDB" id="A0A2P7TZG6"/>
<dbReference type="NCBIfam" id="TIGR03330">
    <property type="entry name" value="SAM_DCase_Bsu"/>
    <property type="match status" value="1"/>
</dbReference>
<keyword evidence="3" id="KW-0210">Decarboxylase</keyword>
<dbReference type="SUPFAM" id="SSF56276">
    <property type="entry name" value="S-adenosylmethionine decarboxylase"/>
    <property type="match status" value="1"/>
</dbReference>
<keyword evidence="10" id="KW-0670">Pyruvate</keyword>
<evidence type="ECO:0000256" key="2">
    <source>
        <dbReference type="ARBA" id="ARBA00022691"/>
    </source>
</evidence>
<keyword evidence="6" id="KW-0620">Polyamine biosynthesis</keyword>
<evidence type="ECO:0000256" key="8">
    <source>
        <dbReference type="ARBA" id="ARBA00023239"/>
    </source>
</evidence>
<accession>A0A2P7TZG6</accession>
<dbReference type="Pfam" id="PF02675">
    <property type="entry name" value="AdoMet_dc"/>
    <property type="match status" value="1"/>
</dbReference>
<dbReference type="Proteomes" id="UP000241868">
    <property type="component" value="Unassembled WGS sequence"/>
</dbReference>